<accession>A0A9D5HV15</accession>
<reference evidence="2" key="1">
    <citation type="submission" date="2022-10" db="EMBL/GenBank/DDBJ databases">
        <title>Adaptive evolution leads to modifications in subtelomeric GC content in a zoonotic Cryptosporidium species.</title>
        <authorList>
            <person name="Li J."/>
            <person name="Feng Y."/>
            <person name="Xiao L."/>
        </authorList>
    </citation>
    <scope>NUCLEOTIDE SEQUENCE</scope>
    <source>
        <strain evidence="2">33844</strain>
    </source>
</reference>
<feature type="compositionally biased region" description="Basic and acidic residues" evidence="1">
    <location>
        <begin position="86"/>
        <end position="95"/>
    </location>
</feature>
<proteinExistence type="predicted"/>
<organism evidence="2">
    <name type="scientific">Cryptosporidium canis</name>
    <dbReference type="NCBI Taxonomy" id="195482"/>
    <lineage>
        <taxon>Eukaryota</taxon>
        <taxon>Sar</taxon>
        <taxon>Alveolata</taxon>
        <taxon>Apicomplexa</taxon>
        <taxon>Conoidasida</taxon>
        <taxon>Coccidia</taxon>
        <taxon>Eucoccidiorida</taxon>
        <taxon>Eimeriorina</taxon>
        <taxon>Cryptosporidiidae</taxon>
        <taxon>Cryptosporidium</taxon>
    </lineage>
</organism>
<feature type="region of interest" description="Disordered" evidence="1">
    <location>
        <begin position="301"/>
        <end position="332"/>
    </location>
</feature>
<comment type="caution">
    <text evidence="2">The sequence shown here is derived from an EMBL/GenBank/DDBJ whole genome shotgun (WGS) entry which is preliminary data.</text>
</comment>
<dbReference type="EMBL" id="JAPCXC010000065">
    <property type="protein sequence ID" value="KAJ1607009.1"/>
    <property type="molecule type" value="Genomic_DNA"/>
</dbReference>
<dbReference type="Proteomes" id="UP001067231">
    <property type="component" value="Unassembled WGS sequence"/>
</dbReference>
<sequence>MWFPLKIKSAGLVVVFFLNAIFLNINVGFLSGSGGGIGGLVEASESSSSPSMTRLDAARRRNHPETANLPRYPVPGTRYAELSDSESIHGHEQSEKRRRKKKKSRKAKKSGEGSAQVAEEGARSSGGSDKDSKGSKSGASGGASRQKSSGKQKLSSSGSDSSSGGRVGVLDKSKLVMSEYVSYVPGVKDMIWQDASTRKTYKHLNSQYGSYFPKIATKPYRKSCECSSLFSSAKKAYQSGEIRTAGCSGTVCDHSRLVSDAEDISASILWDENEDAVPEYHCGRVAKRYLAGKAPGRFWRHQGGHVRPGAASPDPKAQSRHQVQADVGHRDL</sequence>
<feature type="compositionally biased region" description="Low complexity" evidence="1">
    <location>
        <begin position="135"/>
        <end position="167"/>
    </location>
</feature>
<evidence type="ECO:0000313" key="2">
    <source>
        <dbReference type="EMBL" id="KAJ1607009.1"/>
    </source>
</evidence>
<protein>
    <submittedName>
        <fullName evidence="2">Uncharacterized protein</fullName>
    </submittedName>
</protein>
<name>A0A9D5HV15_9CRYT</name>
<evidence type="ECO:0000256" key="1">
    <source>
        <dbReference type="SAM" id="MobiDB-lite"/>
    </source>
</evidence>
<dbReference type="AlphaFoldDB" id="A0A9D5HV15"/>
<feature type="region of interest" description="Disordered" evidence="1">
    <location>
        <begin position="42"/>
        <end position="167"/>
    </location>
</feature>
<feature type="compositionally biased region" description="Basic residues" evidence="1">
    <location>
        <begin position="96"/>
        <end position="108"/>
    </location>
</feature>
<gene>
    <name evidence="2" type="ORF">OJ253_2522</name>
</gene>